<protein>
    <submittedName>
        <fullName evidence="2">Uncharacterized protein</fullName>
    </submittedName>
</protein>
<feature type="compositionally biased region" description="Polar residues" evidence="1">
    <location>
        <begin position="61"/>
        <end position="75"/>
    </location>
</feature>
<proteinExistence type="predicted"/>
<keyword evidence="3" id="KW-1185">Reference proteome</keyword>
<comment type="caution">
    <text evidence="2">The sequence shown here is derived from an EMBL/GenBank/DDBJ whole genome shotgun (WGS) entry which is preliminary data.</text>
</comment>
<feature type="region of interest" description="Disordered" evidence="1">
    <location>
        <begin position="20"/>
        <end position="75"/>
    </location>
</feature>
<sequence>MLQPKSEGHRSSILNHNNSAKNIQQGTFPPNISKHILPNSQIHHGSPADLGKKISKDQQKPHSVQDGQGHTSQRLKYTKGHYASTPFIRQDILGDTIRFQAAYLTEPTTGNNSKIDLLLQYENSGEPDFLSIYRSSSDTDFLLTSGNSSEPNLYERFGQPDFY</sequence>
<feature type="compositionally biased region" description="Basic and acidic residues" evidence="1">
    <location>
        <begin position="50"/>
        <end position="60"/>
    </location>
</feature>
<evidence type="ECO:0000256" key="1">
    <source>
        <dbReference type="SAM" id="MobiDB-lite"/>
    </source>
</evidence>
<evidence type="ECO:0000313" key="2">
    <source>
        <dbReference type="EMBL" id="KAG8155668.1"/>
    </source>
</evidence>
<feature type="compositionally biased region" description="Polar residues" evidence="1">
    <location>
        <begin position="20"/>
        <end position="30"/>
    </location>
</feature>
<organism evidence="2 3">
    <name type="scientific">Oedothorax gibbosus</name>
    <dbReference type="NCBI Taxonomy" id="931172"/>
    <lineage>
        <taxon>Eukaryota</taxon>
        <taxon>Metazoa</taxon>
        <taxon>Ecdysozoa</taxon>
        <taxon>Arthropoda</taxon>
        <taxon>Chelicerata</taxon>
        <taxon>Arachnida</taxon>
        <taxon>Araneae</taxon>
        <taxon>Araneomorphae</taxon>
        <taxon>Entelegynae</taxon>
        <taxon>Araneoidea</taxon>
        <taxon>Linyphiidae</taxon>
        <taxon>Erigoninae</taxon>
        <taxon>Oedothorax</taxon>
    </lineage>
</organism>
<dbReference type="AlphaFoldDB" id="A0AAV6TCQ0"/>
<dbReference type="Proteomes" id="UP000827092">
    <property type="component" value="Unassembled WGS sequence"/>
</dbReference>
<dbReference type="EMBL" id="JAFNEN010007393">
    <property type="protein sequence ID" value="KAG8155668.1"/>
    <property type="molecule type" value="Genomic_DNA"/>
</dbReference>
<accession>A0AAV6TCQ0</accession>
<name>A0AAV6TCQ0_9ARAC</name>
<gene>
    <name evidence="2" type="ORF">JTE90_010530</name>
</gene>
<evidence type="ECO:0000313" key="3">
    <source>
        <dbReference type="Proteomes" id="UP000827092"/>
    </source>
</evidence>
<reference evidence="2 3" key="1">
    <citation type="journal article" date="2022" name="Nat. Ecol. Evol.">
        <title>A masculinizing supergene underlies an exaggerated male reproductive morph in a spider.</title>
        <authorList>
            <person name="Hendrickx F."/>
            <person name="De Corte Z."/>
            <person name="Sonet G."/>
            <person name="Van Belleghem S.M."/>
            <person name="Kostlbacher S."/>
            <person name="Vangestel C."/>
        </authorList>
    </citation>
    <scope>NUCLEOTIDE SEQUENCE [LARGE SCALE GENOMIC DNA]</scope>
    <source>
        <strain evidence="2">W744_W776</strain>
    </source>
</reference>